<keyword evidence="3" id="KW-1185">Reference proteome</keyword>
<feature type="region of interest" description="Disordered" evidence="1">
    <location>
        <begin position="39"/>
        <end position="62"/>
    </location>
</feature>
<organism evidence="2 3">
    <name type="scientific">Phycicoccus elongatus Lp2</name>
    <dbReference type="NCBI Taxonomy" id="1193181"/>
    <lineage>
        <taxon>Bacteria</taxon>
        <taxon>Bacillati</taxon>
        <taxon>Actinomycetota</taxon>
        <taxon>Actinomycetes</taxon>
        <taxon>Micrococcales</taxon>
        <taxon>Intrasporangiaceae</taxon>
        <taxon>Phycicoccus</taxon>
    </lineage>
</organism>
<dbReference type="Proteomes" id="UP000013167">
    <property type="component" value="Unassembled WGS sequence"/>
</dbReference>
<evidence type="ECO:0000313" key="2">
    <source>
        <dbReference type="EMBL" id="CCH69656.1"/>
    </source>
</evidence>
<evidence type="ECO:0000256" key="1">
    <source>
        <dbReference type="SAM" id="MobiDB-lite"/>
    </source>
</evidence>
<dbReference type="EMBL" id="CAIZ01000097">
    <property type="protein sequence ID" value="CCH69656.1"/>
    <property type="molecule type" value="Genomic_DNA"/>
</dbReference>
<reference evidence="2 3" key="1">
    <citation type="journal article" date="2013" name="ISME J.">
        <title>A metabolic model for members of the genus Tetrasphaera involved in enhanced biological phosphorus removal.</title>
        <authorList>
            <person name="Kristiansen R."/>
            <person name="Nguyen H.T.T."/>
            <person name="Saunders A.M."/>
            <person name="Nielsen J.L."/>
            <person name="Wimmer R."/>
            <person name="Le V.Q."/>
            <person name="McIlroy S.J."/>
            <person name="Petrovski S."/>
            <person name="Seviour R.J."/>
            <person name="Calteau A."/>
            <person name="Nielsen K.L."/>
            <person name="Nielsen P.H."/>
        </authorList>
    </citation>
    <scope>NUCLEOTIDE SEQUENCE [LARGE SCALE GENOMIC DNA]</scope>
    <source>
        <strain evidence="2 3">Lp2</strain>
    </source>
</reference>
<dbReference type="HOGENOM" id="CLU_138549_1_0_11"/>
<name>N0E1J8_9MICO</name>
<gene>
    <name evidence="2" type="ORF">BN10_30016</name>
</gene>
<dbReference type="STRING" id="1193181.BN10_30016"/>
<dbReference type="eggNOG" id="COG3801">
    <property type="taxonomic scope" value="Bacteria"/>
</dbReference>
<evidence type="ECO:0000313" key="3">
    <source>
        <dbReference type="Proteomes" id="UP000013167"/>
    </source>
</evidence>
<protein>
    <submittedName>
        <fullName evidence="2">Uncharacterized protein</fullName>
    </submittedName>
</protein>
<dbReference type="AlphaFoldDB" id="N0E1J8"/>
<accession>N0E1J8</accession>
<sequence length="125" mass="13561">MATPADLDTIARALPGVSVGKYWDDPAAYLMEGRGLRGGRGLAHHRSPRRDEGTFDPATGEPFTDLVVVQTATPEAREEALASFTPHVFTIPHFARSNAVLAHLDSISPDDLAALLELAWESKQR</sequence>
<comment type="caution">
    <text evidence="2">The sequence shown here is derived from an EMBL/GenBank/DDBJ whole genome shotgun (WGS) entry which is preliminary data.</text>
</comment>
<dbReference type="RefSeq" id="WP_010849128.1">
    <property type="nucleotide sequence ID" value="NZ_HF570956.1"/>
</dbReference>
<proteinExistence type="predicted"/>